<dbReference type="Pfam" id="PF00535">
    <property type="entry name" value="Glycos_transf_2"/>
    <property type="match status" value="1"/>
</dbReference>
<keyword evidence="1" id="KW-0175">Coiled coil</keyword>
<evidence type="ECO:0000256" key="1">
    <source>
        <dbReference type="SAM" id="Coils"/>
    </source>
</evidence>
<sequence>MEKLVSIIVPCFNGEKFIERFLKSILDQTYKKVELIFINDGSTDSTEEIVLSYKKKMEKRGIKFIYISQENKGQAAAINKGLKIFKGEYMTWLDSDDLIDSYNIEKKVKFLEENKTYGSVVSKIKVVSEENINTTLEIKEWKNKNKNNYFEDVILERDILFGGYMVNSSKFIFSNSEREIYESKEGQNWQLLLPILYNYKCGYIDEELYIVVARKNSHSRIKRNFDEIKKRYENFEILLKETLKKIKMDEQEKKYYLKIIEEKYNIAKMKLAFKYFRDDIFNENFDKIKDKKELKLKYRIRRNIQKNIITKTIYNLYISKRG</sequence>
<dbReference type="Gene3D" id="3.90.550.10">
    <property type="entry name" value="Spore Coat Polysaccharide Biosynthesis Protein SpsA, Chain A"/>
    <property type="match status" value="1"/>
</dbReference>
<keyword evidence="4" id="KW-1185">Reference proteome</keyword>
<dbReference type="SUPFAM" id="SSF53448">
    <property type="entry name" value="Nucleotide-diphospho-sugar transferases"/>
    <property type="match status" value="1"/>
</dbReference>
<dbReference type="EMBL" id="AGWJ02000002">
    <property type="protein sequence ID" value="EPC09176.1"/>
    <property type="molecule type" value="Genomic_DNA"/>
</dbReference>
<dbReference type="InterPro" id="IPR029044">
    <property type="entry name" value="Nucleotide-diphossugar_trans"/>
</dbReference>
<evidence type="ECO:0000259" key="2">
    <source>
        <dbReference type="Pfam" id="PF00535"/>
    </source>
</evidence>
<evidence type="ECO:0000313" key="4">
    <source>
        <dbReference type="Proteomes" id="UP000003233"/>
    </source>
</evidence>
<dbReference type="PANTHER" id="PTHR22916">
    <property type="entry name" value="GLYCOSYLTRANSFERASE"/>
    <property type="match status" value="1"/>
</dbReference>
<dbReference type="AlphaFoldDB" id="S2LGJ3"/>
<reference evidence="3 4" key="1">
    <citation type="submission" date="2012-07" db="EMBL/GenBank/DDBJ databases">
        <title>The Genome Sequence of Fusobacterium ulcerans 12_1B.</title>
        <authorList>
            <consortium name="The Broad Institute Genome Sequencing Platform"/>
            <person name="Earl A."/>
            <person name="Ward D."/>
            <person name="Feldgarden M."/>
            <person name="Gevers D."/>
            <person name="Strauss J."/>
            <person name="Ambrose C.E."/>
            <person name="Allen-Vercoe E."/>
            <person name="Walker B."/>
            <person name="Young S.K."/>
            <person name="Zeng Q."/>
            <person name="Gargeya S."/>
            <person name="Fitzgerald M."/>
            <person name="Haas B."/>
            <person name="Abouelleil A."/>
            <person name="Alvarado L."/>
            <person name="Arachchi H.M."/>
            <person name="Berlin A.M."/>
            <person name="Chapman S.B."/>
            <person name="Goldberg J."/>
            <person name="Griggs A."/>
            <person name="Gujja S."/>
            <person name="Hansen M."/>
            <person name="Howarth C."/>
            <person name="Imamovic A."/>
            <person name="Larimer J."/>
            <person name="McCowen C."/>
            <person name="Montmayeur A."/>
            <person name="Murphy C."/>
            <person name="Neiman D."/>
            <person name="Pearson M."/>
            <person name="Priest M."/>
            <person name="Roberts A."/>
            <person name="Saif S."/>
            <person name="Shea T."/>
            <person name="Sisk P."/>
            <person name="Sykes S."/>
            <person name="Wortman J."/>
            <person name="Nusbaum C."/>
            <person name="Birren B."/>
        </authorList>
    </citation>
    <scope>NUCLEOTIDE SEQUENCE [LARGE SCALE GENOMIC DNA]</scope>
    <source>
        <strain evidence="3 4">12_1B</strain>
    </source>
</reference>
<dbReference type="PANTHER" id="PTHR22916:SF3">
    <property type="entry name" value="UDP-GLCNAC:BETAGAL BETA-1,3-N-ACETYLGLUCOSAMINYLTRANSFERASE-LIKE PROTEIN 1"/>
    <property type="match status" value="1"/>
</dbReference>
<evidence type="ECO:0000313" key="3">
    <source>
        <dbReference type="EMBL" id="EPC09176.1"/>
    </source>
</evidence>
<organism evidence="3 4">
    <name type="scientific">Fusobacterium ulcerans 12-1B</name>
    <dbReference type="NCBI Taxonomy" id="457404"/>
    <lineage>
        <taxon>Bacteria</taxon>
        <taxon>Fusobacteriati</taxon>
        <taxon>Fusobacteriota</taxon>
        <taxon>Fusobacteriia</taxon>
        <taxon>Fusobacteriales</taxon>
        <taxon>Fusobacteriaceae</taxon>
        <taxon>Fusobacterium</taxon>
    </lineage>
</organism>
<dbReference type="InterPro" id="IPR001173">
    <property type="entry name" value="Glyco_trans_2-like"/>
</dbReference>
<gene>
    <name evidence="3" type="ORF">HMPREF0402_04090</name>
</gene>
<dbReference type="Proteomes" id="UP000003233">
    <property type="component" value="Unassembled WGS sequence"/>
</dbReference>
<dbReference type="GO" id="GO:0016758">
    <property type="term" value="F:hexosyltransferase activity"/>
    <property type="evidence" value="ECO:0007669"/>
    <property type="project" value="UniProtKB-ARBA"/>
</dbReference>
<comment type="caution">
    <text evidence="3">The sequence shown here is derived from an EMBL/GenBank/DDBJ whole genome shotgun (WGS) entry which is preliminary data.</text>
</comment>
<name>S2LGJ3_9FUSO</name>
<feature type="coiled-coil region" evidence="1">
    <location>
        <begin position="225"/>
        <end position="252"/>
    </location>
</feature>
<dbReference type="RefSeq" id="WP_016361674.1">
    <property type="nucleotide sequence ID" value="NZ_KE161007.1"/>
</dbReference>
<accession>S2LGJ3</accession>
<dbReference type="PATRIC" id="fig|457404.5.peg.406"/>
<protein>
    <recommendedName>
        <fullName evidence="2">Glycosyltransferase 2-like domain-containing protein</fullName>
    </recommendedName>
</protein>
<dbReference type="CDD" id="cd00761">
    <property type="entry name" value="Glyco_tranf_GTA_type"/>
    <property type="match status" value="1"/>
</dbReference>
<feature type="domain" description="Glycosyltransferase 2-like" evidence="2">
    <location>
        <begin position="6"/>
        <end position="149"/>
    </location>
</feature>
<dbReference type="HOGENOM" id="CLU_025996_5_0_0"/>
<proteinExistence type="predicted"/>